<proteinExistence type="predicted"/>
<feature type="transmembrane region" description="Helical" evidence="3">
    <location>
        <begin position="150"/>
        <end position="173"/>
    </location>
</feature>
<keyword evidence="1 2" id="KW-1015">Disulfide bond</keyword>
<evidence type="ECO:0000313" key="4">
    <source>
        <dbReference type="WBParaSite" id="ASIM_0001626701-mRNA-1"/>
    </source>
</evidence>
<feature type="disulfide bond" evidence="2">
    <location>
        <begin position="113"/>
        <end position="128"/>
    </location>
</feature>
<name>A0A0M3K5M6_ANISI</name>
<dbReference type="AlphaFoldDB" id="A0A0M3K5M6"/>
<dbReference type="InterPro" id="IPR002172">
    <property type="entry name" value="LDrepeatLR_classA_rpt"/>
</dbReference>
<dbReference type="Gene3D" id="2.40.128.620">
    <property type="match status" value="1"/>
</dbReference>
<keyword evidence="3" id="KW-0472">Membrane</keyword>
<comment type="caution">
    <text evidence="2">Lacks conserved residue(s) required for the propagation of feature annotation.</text>
</comment>
<reference evidence="4" key="1">
    <citation type="submission" date="2017-02" db="UniProtKB">
        <authorList>
            <consortium name="WormBaseParasite"/>
        </authorList>
    </citation>
    <scope>IDENTIFICATION</scope>
</reference>
<evidence type="ECO:0000256" key="1">
    <source>
        <dbReference type="ARBA" id="ARBA00023157"/>
    </source>
</evidence>
<keyword evidence="3" id="KW-0812">Transmembrane</keyword>
<protein>
    <submittedName>
        <fullName evidence="4">CUB domain-containing protein</fullName>
    </submittedName>
</protein>
<organism evidence="4">
    <name type="scientific">Anisakis simplex</name>
    <name type="common">Herring worm</name>
    <dbReference type="NCBI Taxonomy" id="6269"/>
    <lineage>
        <taxon>Eukaryota</taxon>
        <taxon>Metazoa</taxon>
        <taxon>Ecdysozoa</taxon>
        <taxon>Nematoda</taxon>
        <taxon>Chromadorea</taxon>
        <taxon>Rhabditida</taxon>
        <taxon>Spirurina</taxon>
        <taxon>Ascaridomorpha</taxon>
        <taxon>Ascaridoidea</taxon>
        <taxon>Anisakidae</taxon>
        <taxon>Anisakis</taxon>
        <taxon>Anisakis simplex complex</taxon>
    </lineage>
</organism>
<evidence type="ECO:0000256" key="3">
    <source>
        <dbReference type="SAM" id="Phobius"/>
    </source>
</evidence>
<dbReference type="WBParaSite" id="ASIM_0001626701-mRNA-1">
    <property type="protein sequence ID" value="ASIM_0001626701-mRNA-1"/>
    <property type="gene ID" value="ASIM_0001626701"/>
</dbReference>
<accession>A0A0M3K5M6</accession>
<sequence>LCLQVSLECDWRKHSAFLVTLQNRMDLHTTCSTIGTLMTFNSAEETFPVGCIHYMVHLFSSPLNVTFLSVRAIPDHITVAVSAVRFSCVPFDPVYRQCKGYHPQICIARTLFCDGYDNCGRSNDEKDCDPDDQETYTQLTITILDDQNEIPRIIICVVVLIILMCIFCCVYIWRYRIVRRRKFQSRCLRKMLGLGESDHHENQDETVALLAYTLSTQWLPYMNNNVKSNNHR</sequence>
<evidence type="ECO:0000256" key="2">
    <source>
        <dbReference type="PROSITE-ProRule" id="PRU00124"/>
    </source>
</evidence>
<dbReference type="SMART" id="SM00192">
    <property type="entry name" value="LDLa"/>
    <property type="match status" value="1"/>
</dbReference>
<dbReference type="SUPFAM" id="SSF57424">
    <property type="entry name" value="LDL receptor-like module"/>
    <property type="match status" value="1"/>
</dbReference>
<dbReference type="PROSITE" id="PS50068">
    <property type="entry name" value="LDLRA_2"/>
    <property type="match status" value="1"/>
</dbReference>
<dbReference type="InterPro" id="IPR036055">
    <property type="entry name" value="LDL_receptor-like_sf"/>
</dbReference>
<keyword evidence="3" id="KW-1133">Transmembrane helix</keyword>